<dbReference type="GO" id="GO:0008270">
    <property type="term" value="F:zinc ion binding"/>
    <property type="evidence" value="ECO:0007669"/>
    <property type="project" value="InterPro"/>
</dbReference>
<dbReference type="NCBIfam" id="NF004314">
    <property type="entry name" value="PRK05710.1-3"/>
    <property type="match status" value="1"/>
</dbReference>
<evidence type="ECO:0000256" key="1">
    <source>
        <dbReference type="ARBA" id="ARBA00022598"/>
    </source>
</evidence>
<keyword evidence="5 7" id="KW-0067">ATP-binding</keyword>
<dbReference type="InterPro" id="IPR014729">
    <property type="entry name" value="Rossmann-like_a/b/a_fold"/>
</dbReference>
<evidence type="ECO:0000313" key="10">
    <source>
        <dbReference type="Proteomes" id="UP000036406"/>
    </source>
</evidence>
<evidence type="ECO:0000313" key="9">
    <source>
        <dbReference type="EMBL" id="AKO51514.1"/>
    </source>
</evidence>
<keyword evidence="10" id="KW-1185">Reference proteome</keyword>
<dbReference type="PANTHER" id="PTHR43311:SF1">
    <property type="entry name" value="GLUTAMYL-Q TRNA(ASP) SYNTHETASE"/>
    <property type="match status" value="1"/>
</dbReference>
<dbReference type="Proteomes" id="UP000036406">
    <property type="component" value="Chromosome"/>
</dbReference>
<dbReference type="Gene3D" id="3.40.50.620">
    <property type="entry name" value="HUPs"/>
    <property type="match status" value="1"/>
</dbReference>
<dbReference type="AlphaFoldDB" id="A0A0H4HXT4"/>
<reference evidence="9 10" key="1">
    <citation type="submission" date="2015-05" db="EMBL/GenBank/DDBJ databases">
        <title>Complete genome of Marinobacter psychrophilus strain 20041T isolated from sea-ice of the Canadian Basin.</title>
        <authorList>
            <person name="Song L."/>
            <person name="Ren L."/>
            <person name="Yu Y."/>
            <person name="Wang X."/>
        </authorList>
    </citation>
    <scope>NUCLEOTIDE SEQUENCE [LARGE SCALE GENOMIC DNA]</scope>
    <source>
        <strain evidence="9 10">20041</strain>
    </source>
</reference>
<keyword evidence="6 7" id="KW-0030">Aminoacyl-tRNA synthetase</keyword>
<keyword evidence="7" id="KW-0648">Protein biosynthesis</keyword>
<dbReference type="PATRIC" id="fig|330734.3.peg.665"/>
<gene>
    <name evidence="9" type="ORF">ABA45_02985</name>
</gene>
<keyword evidence="4" id="KW-0862">Zinc</keyword>
<dbReference type="InterPro" id="IPR020058">
    <property type="entry name" value="Glu/Gln-tRNA-synth_Ib_cat-dom"/>
</dbReference>
<dbReference type="InterPro" id="IPR022380">
    <property type="entry name" value="Glu-Q_tRNA(Asp)_Synthase"/>
</dbReference>
<dbReference type="GO" id="GO:0005524">
    <property type="term" value="F:ATP binding"/>
    <property type="evidence" value="ECO:0007669"/>
    <property type="project" value="UniProtKB-KW"/>
</dbReference>
<dbReference type="SUPFAM" id="SSF52374">
    <property type="entry name" value="Nucleotidylyl transferase"/>
    <property type="match status" value="1"/>
</dbReference>
<dbReference type="RefSeq" id="WP_048384285.1">
    <property type="nucleotide sequence ID" value="NZ_CP011494.1"/>
</dbReference>
<evidence type="ECO:0000259" key="8">
    <source>
        <dbReference type="Pfam" id="PF00749"/>
    </source>
</evidence>
<protein>
    <submittedName>
        <fullName evidence="9">Glutamate--tRNA ligase</fullName>
    </submittedName>
</protein>
<dbReference type="KEGG" id="mpq:ABA45_02985"/>
<feature type="domain" description="Glutamyl/glutaminyl-tRNA synthetase class Ib catalytic" evidence="8">
    <location>
        <begin position="8"/>
        <end position="246"/>
    </location>
</feature>
<keyword evidence="2" id="KW-0479">Metal-binding</keyword>
<evidence type="ECO:0000256" key="3">
    <source>
        <dbReference type="ARBA" id="ARBA00022741"/>
    </source>
</evidence>
<sequence>MTPNVSYRGRFAPSPTGPLHFGSLVSALASYLEAKHHQGQWLVRIEDLDPFRQPVDATPRILHSLSAHGLIGDEPVRYQSQRYSAYRAAAETLVATGHAYFCRCSRKQLKASKGQHPNHCRNHYLNPSVSNEHPWPPGDFALRFALRSQRCRWTDQLLGEQQQSLQAETDDPVILRKEGFYAYQLAVVVDDIDQSISHVVRGSDLRTMTAAQHQMFQALGAAVPQFLHIPVIRNQQGQKLSKQNHAPALDDTNASANLLAALNALGQQPSAQLARQLPATVLAWAHTHWQRSAIPVPTAQHW</sequence>
<dbReference type="STRING" id="330734.ABA45_02985"/>
<dbReference type="PRINTS" id="PR00987">
    <property type="entry name" value="TRNASYNTHGLU"/>
</dbReference>
<dbReference type="GO" id="GO:0005829">
    <property type="term" value="C:cytosol"/>
    <property type="evidence" value="ECO:0007669"/>
    <property type="project" value="TreeGrafter"/>
</dbReference>
<organism evidence="9 10">
    <name type="scientific">Marinobacter psychrophilus</name>
    <dbReference type="NCBI Taxonomy" id="330734"/>
    <lineage>
        <taxon>Bacteria</taxon>
        <taxon>Pseudomonadati</taxon>
        <taxon>Pseudomonadota</taxon>
        <taxon>Gammaproteobacteria</taxon>
        <taxon>Pseudomonadales</taxon>
        <taxon>Marinobacteraceae</taxon>
        <taxon>Marinobacter</taxon>
    </lineage>
</organism>
<keyword evidence="1 7" id="KW-0436">Ligase</keyword>
<evidence type="ECO:0000256" key="2">
    <source>
        <dbReference type="ARBA" id="ARBA00022723"/>
    </source>
</evidence>
<evidence type="ECO:0000256" key="4">
    <source>
        <dbReference type="ARBA" id="ARBA00022833"/>
    </source>
</evidence>
<dbReference type="InterPro" id="IPR000924">
    <property type="entry name" value="Glu/Gln-tRNA-synth"/>
</dbReference>
<evidence type="ECO:0000256" key="5">
    <source>
        <dbReference type="ARBA" id="ARBA00022840"/>
    </source>
</evidence>
<dbReference type="NCBIfam" id="TIGR03838">
    <property type="entry name" value="queuosine_YadB"/>
    <property type="match status" value="1"/>
</dbReference>
<keyword evidence="3 7" id="KW-0547">Nucleotide-binding</keyword>
<dbReference type="InterPro" id="IPR049940">
    <property type="entry name" value="GluQ/Sye"/>
</dbReference>
<dbReference type="GO" id="GO:0006424">
    <property type="term" value="P:glutamyl-tRNA aminoacylation"/>
    <property type="evidence" value="ECO:0007669"/>
    <property type="project" value="InterPro"/>
</dbReference>
<evidence type="ECO:0000256" key="6">
    <source>
        <dbReference type="ARBA" id="ARBA00023146"/>
    </source>
</evidence>
<dbReference type="PANTHER" id="PTHR43311">
    <property type="entry name" value="GLUTAMATE--TRNA LIGASE"/>
    <property type="match status" value="1"/>
</dbReference>
<comment type="similarity">
    <text evidence="7">Belongs to the class-I aminoacyl-tRNA synthetase family.</text>
</comment>
<dbReference type="Pfam" id="PF00749">
    <property type="entry name" value="tRNA-synt_1c"/>
    <property type="match status" value="1"/>
</dbReference>
<evidence type="ECO:0000256" key="7">
    <source>
        <dbReference type="RuleBase" id="RU363037"/>
    </source>
</evidence>
<dbReference type="GO" id="GO:0006400">
    <property type="term" value="P:tRNA modification"/>
    <property type="evidence" value="ECO:0007669"/>
    <property type="project" value="InterPro"/>
</dbReference>
<dbReference type="EMBL" id="CP011494">
    <property type="protein sequence ID" value="AKO51514.1"/>
    <property type="molecule type" value="Genomic_DNA"/>
</dbReference>
<name>A0A0H4HXT4_9GAMM</name>
<dbReference type="GO" id="GO:0004818">
    <property type="term" value="F:glutamate-tRNA ligase activity"/>
    <property type="evidence" value="ECO:0007669"/>
    <property type="project" value="TreeGrafter"/>
</dbReference>
<proteinExistence type="inferred from homology"/>
<accession>A0A0H4HXT4</accession>